<feature type="non-terminal residue" evidence="1">
    <location>
        <position position="60"/>
    </location>
</feature>
<dbReference type="AlphaFoldDB" id="A0AA39T7A7"/>
<sequence length="60" mass="7045">LHDKIRALEQRAYSAECLRDEEMARRVAITDLWFQLRDYLSVLDAHSKDARVALDRSVDI</sequence>
<accession>A0AA39T7A7</accession>
<feature type="non-terminal residue" evidence="1">
    <location>
        <position position="1"/>
    </location>
</feature>
<organism evidence="1 2">
    <name type="scientific">Armillaria tabescens</name>
    <name type="common">Ringless honey mushroom</name>
    <name type="synonym">Agaricus tabescens</name>
    <dbReference type="NCBI Taxonomy" id="1929756"/>
    <lineage>
        <taxon>Eukaryota</taxon>
        <taxon>Fungi</taxon>
        <taxon>Dikarya</taxon>
        <taxon>Basidiomycota</taxon>
        <taxon>Agaricomycotina</taxon>
        <taxon>Agaricomycetes</taxon>
        <taxon>Agaricomycetidae</taxon>
        <taxon>Agaricales</taxon>
        <taxon>Marasmiineae</taxon>
        <taxon>Physalacriaceae</taxon>
        <taxon>Desarmillaria</taxon>
    </lineage>
</organism>
<reference evidence="1" key="1">
    <citation type="submission" date="2023-06" db="EMBL/GenBank/DDBJ databases">
        <authorList>
            <consortium name="Lawrence Berkeley National Laboratory"/>
            <person name="Ahrendt S."/>
            <person name="Sahu N."/>
            <person name="Indic B."/>
            <person name="Wong-Bajracharya J."/>
            <person name="Merenyi Z."/>
            <person name="Ke H.-M."/>
            <person name="Monk M."/>
            <person name="Kocsube S."/>
            <person name="Drula E."/>
            <person name="Lipzen A."/>
            <person name="Balint B."/>
            <person name="Henrissat B."/>
            <person name="Andreopoulos B."/>
            <person name="Martin F.M."/>
            <person name="Harder C.B."/>
            <person name="Rigling D."/>
            <person name="Ford K.L."/>
            <person name="Foster G.D."/>
            <person name="Pangilinan J."/>
            <person name="Papanicolaou A."/>
            <person name="Barry K."/>
            <person name="LaButti K."/>
            <person name="Viragh M."/>
            <person name="Koriabine M."/>
            <person name="Yan M."/>
            <person name="Riley R."/>
            <person name="Champramary S."/>
            <person name="Plett K.L."/>
            <person name="Tsai I.J."/>
            <person name="Slot J."/>
            <person name="Sipos G."/>
            <person name="Plett J."/>
            <person name="Nagy L.G."/>
            <person name="Grigoriev I.V."/>
        </authorList>
    </citation>
    <scope>NUCLEOTIDE SEQUENCE</scope>
    <source>
        <strain evidence="1">CCBAS 213</strain>
    </source>
</reference>
<name>A0AA39T7A7_ARMTA</name>
<protein>
    <submittedName>
        <fullName evidence="1">Uncharacterized protein</fullName>
    </submittedName>
</protein>
<dbReference type="GeneID" id="85350041"/>
<dbReference type="EMBL" id="JAUEPS010000001">
    <property type="protein sequence ID" value="KAK0469421.1"/>
    <property type="molecule type" value="Genomic_DNA"/>
</dbReference>
<gene>
    <name evidence="1" type="ORF">EV420DRAFT_1224039</name>
</gene>
<comment type="caution">
    <text evidence="1">The sequence shown here is derived from an EMBL/GenBank/DDBJ whole genome shotgun (WGS) entry which is preliminary data.</text>
</comment>
<proteinExistence type="predicted"/>
<keyword evidence="2" id="KW-1185">Reference proteome</keyword>
<evidence type="ECO:0000313" key="2">
    <source>
        <dbReference type="Proteomes" id="UP001175211"/>
    </source>
</evidence>
<dbReference type="RefSeq" id="XP_060339214.1">
    <property type="nucleotide sequence ID" value="XM_060466493.1"/>
</dbReference>
<evidence type="ECO:0000313" key="1">
    <source>
        <dbReference type="EMBL" id="KAK0469421.1"/>
    </source>
</evidence>
<dbReference type="Proteomes" id="UP001175211">
    <property type="component" value="Unassembled WGS sequence"/>
</dbReference>